<dbReference type="InterPro" id="IPR002347">
    <property type="entry name" value="SDR_fam"/>
</dbReference>
<dbReference type="Pfam" id="PF00106">
    <property type="entry name" value="adh_short"/>
    <property type="match status" value="1"/>
</dbReference>
<dbReference type="PRINTS" id="PR00080">
    <property type="entry name" value="SDRFAMILY"/>
</dbReference>
<dbReference type="SUPFAM" id="SSF51735">
    <property type="entry name" value="NAD(P)-binding Rossmann-fold domains"/>
    <property type="match status" value="1"/>
</dbReference>
<dbReference type="PANTHER" id="PTHR43391:SF91">
    <property type="entry name" value="OS04G0390700 PROTEIN"/>
    <property type="match status" value="1"/>
</dbReference>
<dbReference type="PANTHER" id="PTHR43391">
    <property type="entry name" value="RETINOL DEHYDROGENASE-RELATED"/>
    <property type="match status" value="1"/>
</dbReference>
<dbReference type="OrthoDB" id="5786478at2"/>
<protein>
    <submittedName>
        <fullName evidence="5">Short-chain dehydrogenase</fullName>
    </submittedName>
</protein>
<evidence type="ECO:0000256" key="2">
    <source>
        <dbReference type="ARBA" id="ARBA00023002"/>
    </source>
</evidence>
<dbReference type="PRINTS" id="PR00081">
    <property type="entry name" value="GDHRDH"/>
</dbReference>
<dbReference type="EMBL" id="CP016171">
    <property type="protein sequence ID" value="ANN72026.1"/>
    <property type="molecule type" value="Genomic_DNA"/>
</dbReference>
<proteinExistence type="inferred from homology"/>
<dbReference type="Gene3D" id="3.40.50.720">
    <property type="entry name" value="NAD(P)-binding Rossmann-like Domain"/>
    <property type="match status" value="1"/>
</dbReference>
<evidence type="ECO:0000256" key="3">
    <source>
        <dbReference type="RuleBase" id="RU000363"/>
    </source>
</evidence>
<dbReference type="Proteomes" id="UP000092213">
    <property type="component" value="Chromosome"/>
</dbReference>
<evidence type="ECO:0000313" key="5">
    <source>
        <dbReference type="EMBL" id="ANN72026.1"/>
    </source>
</evidence>
<dbReference type="KEGG" id="bbro:BAU06_12215"/>
<dbReference type="RefSeq" id="WP_066349413.1">
    <property type="nucleotide sequence ID" value="NZ_CBCSFJ010000023.1"/>
</dbReference>
<name>A0A193FXW6_9BORD</name>
<dbReference type="AlphaFoldDB" id="A0A193FXW6"/>
<dbReference type="Proteomes" id="UP000091897">
    <property type="component" value="Chromosome"/>
</dbReference>
<evidence type="ECO:0000313" key="4">
    <source>
        <dbReference type="EMBL" id="ANN66951.1"/>
    </source>
</evidence>
<organism evidence="5 7">
    <name type="scientific">Bordetella bronchialis</name>
    <dbReference type="NCBI Taxonomy" id="463025"/>
    <lineage>
        <taxon>Bacteria</taxon>
        <taxon>Pseudomonadati</taxon>
        <taxon>Pseudomonadota</taxon>
        <taxon>Betaproteobacteria</taxon>
        <taxon>Burkholderiales</taxon>
        <taxon>Alcaligenaceae</taxon>
        <taxon>Bordetella</taxon>
    </lineage>
</organism>
<dbReference type="NCBIfam" id="NF006119">
    <property type="entry name" value="PRK08264.1-5"/>
    <property type="match status" value="1"/>
</dbReference>
<dbReference type="PROSITE" id="PS00061">
    <property type="entry name" value="ADH_SHORT"/>
    <property type="match status" value="1"/>
</dbReference>
<gene>
    <name evidence="4" type="ORF">BAU06_12215</name>
    <name evidence="5" type="ORF">BAU08_12405</name>
</gene>
<dbReference type="InterPro" id="IPR020904">
    <property type="entry name" value="Sc_DH/Rdtase_CS"/>
</dbReference>
<evidence type="ECO:0000313" key="7">
    <source>
        <dbReference type="Proteomes" id="UP000092213"/>
    </source>
</evidence>
<comment type="similarity">
    <text evidence="1 3">Belongs to the short-chain dehydrogenases/reductases (SDR) family.</text>
</comment>
<dbReference type="GO" id="GO:0016491">
    <property type="term" value="F:oxidoreductase activity"/>
    <property type="evidence" value="ECO:0007669"/>
    <property type="project" value="UniProtKB-KW"/>
</dbReference>
<keyword evidence="6" id="KW-1185">Reference proteome</keyword>
<dbReference type="EMBL" id="CP016170">
    <property type="protein sequence ID" value="ANN66951.1"/>
    <property type="molecule type" value="Genomic_DNA"/>
</dbReference>
<evidence type="ECO:0000313" key="6">
    <source>
        <dbReference type="Proteomes" id="UP000091897"/>
    </source>
</evidence>
<keyword evidence="2" id="KW-0560">Oxidoreductase</keyword>
<reference evidence="6 7" key="1">
    <citation type="submission" date="2016-06" db="EMBL/GenBank/DDBJ databases">
        <title>Complete genome sequences of Bordetella bronchialis and Bordetella flabilis.</title>
        <authorList>
            <person name="LiPuma J.J."/>
            <person name="Spilker T."/>
        </authorList>
    </citation>
    <scope>NUCLEOTIDE SEQUENCE [LARGE SCALE GENOMIC DNA]</scope>
    <source>
        <strain evidence="5 7">AU17976</strain>
        <strain evidence="4 6">AU3182</strain>
    </source>
</reference>
<dbReference type="STRING" id="463025.BAU08_12405"/>
<dbReference type="GO" id="GO:0005829">
    <property type="term" value="C:cytosol"/>
    <property type="evidence" value="ECO:0007669"/>
    <property type="project" value="TreeGrafter"/>
</dbReference>
<evidence type="ECO:0000256" key="1">
    <source>
        <dbReference type="ARBA" id="ARBA00006484"/>
    </source>
</evidence>
<accession>A0A193FXW6</accession>
<sequence>MEIKGHVALVTGANRGLGKAIAQALLQAGAAKVYAAARDPASVDLPGVVPVALDVTDPASVRAAAERCGDVDIVINNAGISLPGPALGDDAPARIRSLFDVNFFGVLNVSSAFAPILARNGGGAFVNVLSVLSWVVIEGSTLYSASKAAAWALTNGMRRELKDRNIHVTGVHVGYMDTDMVKRIDAPKTSPAVAAEKIVAAIRADQPELLIDELSRTVKGSLSLDTPAYLQ</sequence>
<dbReference type="InterPro" id="IPR036291">
    <property type="entry name" value="NAD(P)-bd_dom_sf"/>
</dbReference>